<sequence>MAEQGNIIHCTCGRQWRFRWSQRGHMVYCKPRPFLGIVFGWKLWKGGFWHDPIPKFRCFCGRNLRNVR</sequence>
<dbReference type="RefSeq" id="WP_146884389.1">
    <property type="nucleotide sequence ID" value="NZ_BJXB01000008.1"/>
</dbReference>
<evidence type="ECO:0000313" key="1">
    <source>
        <dbReference type="EMBL" id="GEM46583.1"/>
    </source>
</evidence>
<dbReference type="OrthoDB" id="73808at2"/>
<name>A0A511N127_DEIC1</name>
<evidence type="ECO:0000313" key="2">
    <source>
        <dbReference type="Proteomes" id="UP000321306"/>
    </source>
</evidence>
<accession>A0A511N127</accession>
<keyword evidence="2" id="KW-1185">Reference proteome</keyword>
<protein>
    <submittedName>
        <fullName evidence="1">Uncharacterized protein</fullName>
    </submittedName>
</protein>
<dbReference type="AlphaFoldDB" id="A0A511N127"/>
<gene>
    <name evidence="1" type="ORF">DC3_22180</name>
</gene>
<comment type="caution">
    <text evidence="1">The sequence shown here is derived from an EMBL/GenBank/DDBJ whole genome shotgun (WGS) entry which is preliminary data.</text>
</comment>
<proteinExistence type="predicted"/>
<reference evidence="1 2" key="1">
    <citation type="submission" date="2019-07" db="EMBL/GenBank/DDBJ databases">
        <title>Whole genome shotgun sequence of Deinococcus cellulosilyticus NBRC 106333.</title>
        <authorList>
            <person name="Hosoyama A."/>
            <person name="Uohara A."/>
            <person name="Ohji S."/>
            <person name="Ichikawa N."/>
        </authorList>
    </citation>
    <scope>NUCLEOTIDE SEQUENCE [LARGE SCALE GENOMIC DNA]</scope>
    <source>
        <strain evidence="1 2">NBRC 106333</strain>
    </source>
</reference>
<organism evidence="1 2">
    <name type="scientific">Deinococcus cellulosilyticus (strain DSM 18568 / NBRC 106333 / KACC 11606 / 5516J-15)</name>
    <dbReference type="NCBI Taxonomy" id="1223518"/>
    <lineage>
        <taxon>Bacteria</taxon>
        <taxon>Thermotogati</taxon>
        <taxon>Deinococcota</taxon>
        <taxon>Deinococci</taxon>
        <taxon>Deinococcales</taxon>
        <taxon>Deinococcaceae</taxon>
        <taxon>Deinococcus</taxon>
    </lineage>
</organism>
<dbReference type="EMBL" id="BJXB01000008">
    <property type="protein sequence ID" value="GEM46583.1"/>
    <property type="molecule type" value="Genomic_DNA"/>
</dbReference>
<dbReference type="Proteomes" id="UP000321306">
    <property type="component" value="Unassembled WGS sequence"/>
</dbReference>